<dbReference type="InterPro" id="IPR036388">
    <property type="entry name" value="WH-like_DNA-bd_sf"/>
</dbReference>
<dbReference type="InterPro" id="IPR009057">
    <property type="entry name" value="Homeodomain-like_sf"/>
</dbReference>
<keyword evidence="6" id="KW-1185">Reference proteome</keyword>
<dbReference type="InterPro" id="IPR000281">
    <property type="entry name" value="HTH_RpiR"/>
</dbReference>
<dbReference type="Proteomes" id="UP000831495">
    <property type="component" value="Chromosome"/>
</dbReference>
<dbReference type="Pfam" id="PF01418">
    <property type="entry name" value="HTH_6"/>
    <property type="match status" value="1"/>
</dbReference>
<evidence type="ECO:0000256" key="3">
    <source>
        <dbReference type="ARBA" id="ARBA00023163"/>
    </source>
</evidence>
<keyword evidence="3" id="KW-0804">Transcription</keyword>
<evidence type="ECO:0000256" key="1">
    <source>
        <dbReference type="ARBA" id="ARBA00023015"/>
    </source>
</evidence>
<dbReference type="Gene3D" id="1.10.10.10">
    <property type="entry name" value="Winged helix-like DNA-binding domain superfamily/Winged helix DNA-binding domain"/>
    <property type="match status" value="1"/>
</dbReference>
<accession>A0ABY4P868</accession>
<keyword evidence="1" id="KW-0805">Transcription regulation</keyword>
<dbReference type="CDD" id="cd05013">
    <property type="entry name" value="SIS_RpiR"/>
    <property type="match status" value="1"/>
</dbReference>
<evidence type="ECO:0000313" key="6">
    <source>
        <dbReference type="Proteomes" id="UP000831495"/>
    </source>
</evidence>
<organism evidence="5 6">
    <name type="scientific">Bombilactobacillus folatiphilus</name>
    <dbReference type="NCBI Taxonomy" id="2923362"/>
    <lineage>
        <taxon>Bacteria</taxon>
        <taxon>Bacillati</taxon>
        <taxon>Bacillota</taxon>
        <taxon>Bacilli</taxon>
        <taxon>Lactobacillales</taxon>
        <taxon>Lactobacillaceae</taxon>
        <taxon>Bombilactobacillus</taxon>
    </lineage>
</organism>
<evidence type="ECO:0000256" key="2">
    <source>
        <dbReference type="ARBA" id="ARBA00023125"/>
    </source>
</evidence>
<dbReference type="PANTHER" id="PTHR30514">
    <property type="entry name" value="GLUCOKINASE"/>
    <property type="match status" value="1"/>
</dbReference>
<protein>
    <submittedName>
        <fullName evidence="5">MurR/RpiR family transcriptional regulator</fullName>
    </submittedName>
</protein>
<proteinExistence type="predicted"/>
<evidence type="ECO:0000313" key="5">
    <source>
        <dbReference type="EMBL" id="UQS81795.1"/>
    </source>
</evidence>
<name>A0ABY4P868_9LACO</name>
<dbReference type="RefSeq" id="WP_249514063.1">
    <property type="nucleotide sequence ID" value="NZ_CP093366.1"/>
</dbReference>
<keyword evidence="2" id="KW-0238">DNA-binding</keyword>
<dbReference type="InterPro" id="IPR001347">
    <property type="entry name" value="SIS_dom"/>
</dbReference>
<dbReference type="Gene3D" id="3.40.50.10490">
    <property type="entry name" value="Glucose-6-phosphate isomerase like protein, domain 1"/>
    <property type="match status" value="1"/>
</dbReference>
<dbReference type="InterPro" id="IPR035472">
    <property type="entry name" value="RpiR-like_SIS"/>
</dbReference>
<gene>
    <name evidence="5" type="ORF">MOO45_06220</name>
</gene>
<dbReference type="Pfam" id="PF01380">
    <property type="entry name" value="SIS"/>
    <property type="match status" value="1"/>
</dbReference>
<reference evidence="5" key="1">
    <citation type="journal article" date="2022" name="Int. J. Syst. Evol. Microbiol.">
        <title>Apilactobacillus apisilvae sp. nov., Nicolia spurrieriana gen. nov. sp. nov., Bombilactobacillus folatiphilus sp. nov. and Bombilactobacillus thymidiniphilus sp. nov., four new lactic acid bacterial isolates from stingless bees Tetragonula carbonaria and Austroplebeia australis.</title>
        <authorList>
            <person name="Oliphant S.A."/>
            <person name="Watson-Haigh N.S."/>
            <person name="Sumby K.M."/>
            <person name="Gardner J."/>
            <person name="Groom S."/>
            <person name="Jiranek V."/>
        </authorList>
    </citation>
    <scope>NUCLEOTIDE SEQUENCE</scope>
    <source>
        <strain evidence="5">SG4_D2</strain>
    </source>
</reference>
<feature type="domain" description="HTH rpiR-type" evidence="4">
    <location>
        <begin position="1"/>
        <end position="75"/>
    </location>
</feature>
<dbReference type="EMBL" id="CP093366">
    <property type="protein sequence ID" value="UQS81795.1"/>
    <property type="molecule type" value="Genomic_DNA"/>
</dbReference>
<dbReference type="PANTHER" id="PTHR30514:SF10">
    <property type="entry name" value="MURR_RPIR FAMILY TRANSCRIPTIONAL REGULATOR"/>
    <property type="match status" value="1"/>
</dbReference>
<sequence>MIINKLLENVTLTGQEQAVLQFIHNNPQRVLGMTVKELAKASFVSPSTIVRLCQKAGVSGYTEFKYKLAMELPTMLELDQDLNIQPFRGDETPRTILNHVENFHRQSLNYTKQLFNPETLERVARLINEAQRVEIYGDGLNYPLAQIFCLNFQEIGVDAQAYDALNLMHAKTFAHQSNQPLAFILTHTGNNVHMYHIGEQLAQENYKLVVVCDSVKRDICRLCDETIVIMTTKNTIKLSNIVYVSSLQYLFDVLMSLKMVDNYQQIMKISQTVDQEKSD</sequence>
<evidence type="ECO:0000259" key="4">
    <source>
        <dbReference type="PROSITE" id="PS51071"/>
    </source>
</evidence>
<dbReference type="SUPFAM" id="SSF46689">
    <property type="entry name" value="Homeodomain-like"/>
    <property type="match status" value="1"/>
</dbReference>
<dbReference type="SUPFAM" id="SSF53697">
    <property type="entry name" value="SIS domain"/>
    <property type="match status" value="1"/>
</dbReference>
<dbReference type="InterPro" id="IPR047640">
    <property type="entry name" value="RpiR-like"/>
</dbReference>
<dbReference type="PROSITE" id="PS51071">
    <property type="entry name" value="HTH_RPIR"/>
    <property type="match status" value="1"/>
</dbReference>
<dbReference type="InterPro" id="IPR046348">
    <property type="entry name" value="SIS_dom_sf"/>
</dbReference>